<proteinExistence type="predicted"/>
<feature type="signal peptide" evidence="1">
    <location>
        <begin position="1"/>
        <end position="20"/>
    </location>
</feature>
<evidence type="ECO:0008006" key="4">
    <source>
        <dbReference type="Google" id="ProtNLM"/>
    </source>
</evidence>
<comment type="caution">
    <text evidence="2">The sequence shown here is derived from an EMBL/GenBank/DDBJ whole genome shotgun (WGS) entry which is preliminary data.</text>
</comment>
<feature type="chain" id="PRO_5040811421" description="Secreted protein" evidence="1">
    <location>
        <begin position="21"/>
        <end position="104"/>
    </location>
</feature>
<dbReference type="AlphaFoldDB" id="A0A9W7A0W4"/>
<evidence type="ECO:0000313" key="3">
    <source>
        <dbReference type="Proteomes" id="UP001165082"/>
    </source>
</evidence>
<sequence length="104" mass="11079">MANMLLFLTYLALYLPSVAGFWGSVGSVPLKFLENRFVLRSVAAPSVTALNSLHGKASSFLPIDQISLEAPSPLCVPILGVAPVAYSLVQSCEPTTLTPFGKLR</sequence>
<dbReference type="OrthoDB" id="194277at2759"/>
<dbReference type="EMBL" id="BRXZ01001074">
    <property type="protein sequence ID" value="GMH61466.1"/>
    <property type="molecule type" value="Genomic_DNA"/>
</dbReference>
<keyword evidence="3" id="KW-1185">Reference proteome</keyword>
<evidence type="ECO:0000313" key="2">
    <source>
        <dbReference type="EMBL" id="GMH61466.1"/>
    </source>
</evidence>
<reference evidence="2" key="1">
    <citation type="submission" date="2022-07" db="EMBL/GenBank/DDBJ databases">
        <title>Genome analysis of Parmales, a sister group of diatoms, reveals the evolutionary specialization of diatoms from phago-mixotrophs to photoautotrophs.</title>
        <authorList>
            <person name="Ban H."/>
            <person name="Sato S."/>
            <person name="Yoshikawa S."/>
            <person name="Kazumasa Y."/>
            <person name="Nakamura Y."/>
            <person name="Ichinomiya M."/>
            <person name="Saitoh K."/>
            <person name="Sato N."/>
            <person name="Blanc-Mathieu R."/>
            <person name="Endo H."/>
            <person name="Kuwata A."/>
            <person name="Ogata H."/>
        </authorList>
    </citation>
    <scope>NUCLEOTIDE SEQUENCE</scope>
</reference>
<organism evidence="2 3">
    <name type="scientific">Triparma retinervis</name>
    <dbReference type="NCBI Taxonomy" id="2557542"/>
    <lineage>
        <taxon>Eukaryota</taxon>
        <taxon>Sar</taxon>
        <taxon>Stramenopiles</taxon>
        <taxon>Ochrophyta</taxon>
        <taxon>Bolidophyceae</taxon>
        <taxon>Parmales</taxon>
        <taxon>Triparmaceae</taxon>
        <taxon>Triparma</taxon>
    </lineage>
</organism>
<name>A0A9W7A0W4_9STRA</name>
<dbReference type="Proteomes" id="UP001165082">
    <property type="component" value="Unassembled WGS sequence"/>
</dbReference>
<accession>A0A9W7A0W4</accession>
<gene>
    <name evidence="2" type="ORF">TrRE_jg1707</name>
</gene>
<evidence type="ECO:0000256" key="1">
    <source>
        <dbReference type="SAM" id="SignalP"/>
    </source>
</evidence>
<keyword evidence="1" id="KW-0732">Signal</keyword>
<protein>
    <recommendedName>
        <fullName evidence="4">Secreted protein</fullName>
    </recommendedName>
</protein>